<sequence>MTLMREVVAGAVTESRDCNSCLSAWASSTTSNNGDSSKLSTWTSFTIFEQLSYSSHSTRWASFTIIANSSRLSGLLSTNLVSFGNPFSLNVAFLEIMILASQICQMR</sequence>
<protein>
    <submittedName>
        <fullName evidence="1">Uncharacterized protein</fullName>
    </submittedName>
</protein>
<comment type="caution">
    <text evidence="1">The sequence shown here is derived from an EMBL/GenBank/DDBJ whole genome shotgun (WGS) entry which is preliminary data.</text>
</comment>
<dbReference type="AlphaFoldDB" id="A0A9Q3HSC6"/>
<evidence type="ECO:0000313" key="2">
    <source>
        <dbReference type="Proteomes" id="UP000765509"/>
    </source>
</evidence>
<reference evidence="1" key="1">
    <citation type="submission" date="2021-03" db="EMBL/GenBank/DDBJ databases">
        <title>Draft genome sequence of rust myrtle Austropuccinia psidii MF-1, a brazilian biotype.</title>
        <authorList>
            <person name="Quecine M.C."/>
            <person name="Pachon D.M.R."/>
            <person name="Bonatelli M.L."/>
            <person name="Correr F.H."/>
            <person name="Franceschini L.M."/>
            <person name="Leite T.F."/>
            <person name="Margarido G.R.A."/>
            <person name="Almeida C.A."/>
            <person name="Ferrarezi J.A."/>
            <person name="Labate C.A."/>
        </authorList>
    </citation>
    <scope>NUCLEOTIDE SEQUENCE</scope>
    <source>
        <strain evidence="1">MF-1</strain>
    </source>
</reference>
<organism evidence="1 2">
    <name type="scientific">Austropuccinia psidii MF-1</name>
    <dbReference type="NCBI Taxonomy" id="1389203"/>
    <lineage>
        <taxon>Eukaryota</taxon>
        <taxon>Fungi</taxon>
        <taxon>Dikarya</taxon>
        <taxon>Basidiomycota</taxon>
        <taxon>Pucciniomycotina</taxon>
        <taxon>Pucciniomycetes</taxon>
        <taxon>Pucciniales</taxon>
        <taxon>Sphaerophragmiaceae</taxon>
        <taxon>Austropuccinia</taxon>
    </lineage>
</organism>
<dbReference type="Proteomes" id="UP000765509">
    <property type="component" value="Unassembled WGS sequence"/>
</dbReference>
<evidence type="ECO:0000313" key="1">
    <source>
        <dbReference type="EMBL" id="MBW0514542.1"/>
    </source>
</evidence>
<dbReference type="EMBL" id="AVOT02024072">
    <property type="protein sequence ID" value="MBW0514542.1"/>
    <property type="molecule type" value="Genomic_DNA"/>
</dbReference>
<name>A0A9Q3HSC6_9BASI</name>
<gene>
    <name evidence="1" type="ORF">O181_054257</name>
</gene>
<proteinExistence type="predicted"/>
<accession>A0A9Q3HSC6</accession>
<keyword evidence="2" id="KW-1185">Reference proteome</keyword>